<keyword evidence="2" id="KW-1185">Reference proteome</keyword>
<reference evidence="1" key="1">
    <citation type="submission" date="2023-08" db="EMBL/GenBank/DDBJ databases">
        <authorList>
            <person name="Alioto T."/>
            <person name="Alioto T."/>
            <person name="Gomez Garrido J."/>
        </authorList>
    </citation>
    <scope>NUCLEOTIDE SEQUENCE</scope>
</reference>
<dbReference type="EMBL" id="OY660885">
    <property type="protein sequence ID" value="CAJ1084868.1"/>
    <property type="molecule type" value="Genomic_DNA"/>
</dbReference>
<dbReference type="Proteomes" id="UP001178508">
    <property type="component" value="Chromosome 22"/>
</dbReference>
<organism evidence="1 2">
    <name type="scientific">Xyrichtys novacula</name>
    <name type="common">Pearly razorfish</name>
    <name type="synonym">Hemipteronotus novacula</name>
    <dbReference type="NCBI Taxonomy" id="13765"/>
    <lineage>
        <taxon>Eukaryota</taxon>
        <taxon>Metazoa</taxon>
        <taxon>Chordata</taxon>
        <taxon>Craniata</taxon>
        <taxon>Vertebrata</taxon>
        <taxon>Euteleostomi</taxon>
        <taxon>Actinopterygii</taxon>
        <taxon>Neopterygii</taxon>
        <taxon>Teleostei</taxon>
        <taxon>Neoteleostei</taxon>
        <taxon>Acanthomorphata</taxon>
        <taxon>Eupercaria</taxon>
        <taxon>Labriformes</taxon>
        <taxon>Labridae</taxon>
        <taxon>Xyrichtys</taxon>
    </lineage>
</organism>
<evidence type="ECO:0000313" key="1">
    <source>
        <dbReference type="EMBL" id="CAJ1084868.1"/>
    </source>
</evidence>
<name>A0AAV1HGA4_XYRNO</name>
<evidence type="ECO:0000313" key="2">
    <source>
        <dbReference type="Proteomes" id="UP001178508"/>
    </source>
</evidence>
<gene>
    <name evidence="1" type="ORF">XNOV1_A025980</name>
</gene>
<accession>A0AAV1HGA4</accession>
<proteinExistence type="predicted"/>
<sequence length="139" mass="15424">MAQGIRRLTGTPEVVEVKVTDWHSGGCGFKPYPRQILKSTSQSTNIKGRNAHPQVRTVSGGAGGMQLTPKYQMLVRRAALVRYPLDTQEILKQILGNQARGEVSPRCFQRGKMGGLSARKSEVAEILKKDDRKLEKFSD</sequence>
<protein>
    <submittedName>
        <fullName evidence="1">Uncharacterized protein</fullName>
    </submittedName>
</protein>
<dbReference type="AlphaFoldDB" id="A0AAV1HGA4"/>